<dbReference type="GO" id="GO:0016747">
    <property type="term" value="F:acyltransferase activity, transferring groups other than amino-acyl groups"/>
    <property type="evidence" value="ECO:0007669"/>
    <property type="project" value="InterPro"/>
</dbReference>
<keyword evidence="2" id="KW-0808">Transferase</keyword>
<evidence type="ECO:0000259" key="1">
    <source>
        <dbReference type="PROSITE" id="PS51186"/>
    </source>
</evidence>
<dbReference type="Gene3D" id="3.40.630.30">
    <property type="match status" value="1"/>
</dbReference>
<dbReference type="InterPro" id="IPR016181">
    <property type="entry name" value="Acyl_CoA_acyltransferase"/>
</dbReference>
<organism evidence="2 3">
    <name type="scientific">Actinoplanes regularis</name>
    <dbReference type="NCBI Taxonomy" id="52697"/>
    <lineage>
        <taxon>Bacteria</taxon>
        <taxon>Bacillati</taxon>
        <taxon>Actinomycetota</taxon>
        <taxon>Actinomycetes</taxon>
        <taxon>Micromonosporales</taxon>
        <taxon>Micromonosporaceae</taxon>
        <taxon>Actinoplanes</taxon>
    </lineage>
</organism>
<feature type="domain" description="N-acetyltransferase" evidence="1">
    <location>
        <begin position="1"/>
        <end position="139"/>
    </location>
</feature>
<dbReference type="RefSeq" id="WP_239138696.1">
    <property type="nucleotide sequence ID" value="NZ_BOMU01000084.1"/>
</dbReference>
<dbReference type="InterPro" id="IPR000182">
    <property type="entry name" value="GNAT_dom"/>
</dbReference>
<gene>
    <name evidence="2" type="ORF">SAMN06264365_119133</name>
</gene>
<evidence type="ECO:0000313" key="2">
    <source>
        <dbReference type="EMBL" id="SNS62480.1"/>
    </source>
</evidence>
<dbReference type="PANTHER" id="PTHR43233">
    <property type="entry name" value="FAMILY N-ACETYLTRANSFERASE, PUTATIVE (AFU_ORTHOLOGUE AFUA_6G03350)-RELATED"/>
    <property type="match status" value="1"/>
</dbReference>
<dbReference type="PROSITE" id="PS51186">
    <property type="entry name" value="GNAT"/>
    <property type="match status" value="1"/>
</dbReference>
<keyword evidence="3" id="KW-1185">Reference proteome</keyword>
<protein>
    <submittedName>
        <fullName evidence="2">Acetyltransferase (GNAT) domain-containing protein</fullName>
    </submittedName>
</protein>
<evidence type="ECO:0000313" key="3">
    <source>
        <dbReference type="Proteomes" id="UP000198415"/>
    </source>
</evidence>
<dbReference type="Pfam" id="PF13673">
    <property type="entry name" value="Acetyltransf_10"/>
    <property type="match status" value="1"/>
</dbReference>
<sequence>MAEQTLARDEAYELYTAVGWYGYTKDVDKLLRSLAGSHLLLTARGDDGALLGLARTISDGETVCYLQDLLVHPRVQRGGIGRNLVEELKRRYEHCRFFLLATDSADAEEARTSHPFYRAMGFVAHEEQRMAAFGLPVKR</sequence>
<dbReference type="InterPro" id="IPR053144">
    <property type="entry name" value="Acetyltransferase_Butenolide"/>
</dbReference>
<accession>A0A239G0B3</accession>
<proteinExistence type="predicted"/>
<dbReference type="Proteomes" id="UP000198415">
    <property type="component" value="Unassembled WGS sequence"/>
</dbReference>
<dbReference type="PANTHER" id="PTHR43233:SF1">
    <property type="entry name" value="FAMILY N-ACETYLTRANSFERASE, PUTATIVE (AFU_ORTHOLOGUE AFUA_6G03350)-RELATED"/>
    <property type="match status" value="1"/>
</dbReference>
<name>A0A239G0B3_9ACTN</name>
<dbReference type="EMBL" id="FZNR01000019">
    <property type="protein sequence ID" value="SNS62480.1"/>
    <property type="molecule type" value="Genomic_DNA"/>
</dbReference>
<dbReference type="AlphaFoldDB" id="A0A239G0B3"/>
<dbReference type="SUPFAM" id="SSF55729">
    <property type="entry name" value="Acyl-CoA N-acyltransferases (Nat)"/>
    <property type="match status" value="1"/>
</dbReference>
<reference evidence="2 3" key="1">
    <citation type="submission" date="2017-06" db="EMBL/GenBank/DDBJ databases">
        <authorList>
            <person name="Kim H.J."/>
            <person name="Triplett B.A."/>
        </authorList>
    </citation>
    <scope>NUCLEOTIDE SEQUENCE [LARGE SCALE GENOMIC DNA]</scope>
    <source>
        <strain evidence="2 3">DSM 43151</strain>
    </source>
</reference>
<dbReference type="CDD" id="cd04301">
    <property type="entry name" value="NAT_SF"/>
    <property type="match status" value="1"/>
</dbReference>